<dbReference type="GO" id="GO:0052621">
    <property type="term" value="F:diguanylate cyclase activity"/>
    <property type="evidence" value="ECO:0007669"/>
    <property type="project" value="UniProtKB-EC"/>
</dbReference>
<dbReference type="GO" id="GO:0043709">
    <property type="term" value="P:cell adhesion involved in single-species biofilm formation"/>
    <property type="evidence" value="ECO:0007669"/>
    <property type="project" value="TreeGrafter"/>
</dbReference>
<dbReference type="Gene3D" id="3.30.450.20">
    <property type="entry name" value="PAS domain"/>
    <property type="match status" value="1"/>
</dbReference>
<reference evidence="3 4" key="1">
    <citation type="submission" date="2018-08" db="EMBL/GenBank/DDBJ databases">
        <title>Genomic Encyclopedia of Type Strains, Phase III (KMG-III): the genomes of soil and plant-associated and newly described type strains.</title>
        <authorList>
            <person name="Whitman W."/>
        </authorList>
    </citation>
    <scope>NUCLEOTIDE SEQUENCE [LARGE SCALE GENOMIC DNA]</scope>
    <source>
        <strain evidence="3 4">CECT 7375</strain>
    </source>
</reference>
<dbReference type="GO" id="GO:1902201">
    <property type="term" value="P:negative regulation of bacterial-type flagellum-dependent cell motility"/>
    <property type="evidence" value="ECO:0007669"/>
    <property type="project" value="TreeGrafter"/>
</dbReference>
<dbReference type="PANTHER" id="PTHR45138:SF6">
    <property type="entry name" value="DIGUANYLATE CYCLASE DGCN"/>
    <property type="match status" value="1"/>
</dbReference>
<protein>
    <recommendedName>
        <fullName evidence="1">diguanylate cyclase</fullName>
        <ecNumber evidence="1">2.7.7.65</ecNumber>
    </recommendedName>
</protein>
<accession>A0A3E0DKT4</accession>
<dbReference type="EC" id="2.7.7.65" evidence="1"/>
<dbReference type="InterPro" id="IPR029787">
    <property type="entry name" value="Nucleotide_cyclase"/>
</dbReference>
<sequence length="440" mass="49598">MSQLIPVDVLWSLFGCLEGGVIILDSQGKVVHLNDWVLQYSVQKTQDYAGKALEEVLDGAISEQLISAIDSAVNNSLSRILSHKIHRKILPFYRDKNHSDAQELNVSVLISPLKDMAGILIRIVDYTALVNREKQNRINEALLTIERNYFKRASDISLSLDRFVTDLIADMSSNVSFLSLRFSLLINRRLLRFPDSNVTDSQKTAEKIVQHQAFVGESLCSDINALNVMGERSIGVLEFSFDHVKGVVELVKQSDHILDVSFEKTADKIKGLLLSLIEWKISYEKLNYMATHDELTGLYNRSYLGDKFNTLTQEVDSSAEGERVLTLFFIDLNKFKEINDQFGHRYGDKVLGKVAQRIKGYLSAEDIAFRIGGDEFLIIKKGELPENYKQNLKLRIATPFLCGSSAMSVSASVGEACYPNDGQSLDELIHLADEKMYKEK</sequence>
<keyword evidence="4" id="KW-1185">Reference proteome</keyword>
<evidence type="ECO:0000259" key="2">
    <source>
        <dbReference type="PROSITE" id="PS50887"/>
    </source>
</evidence>
<dbReference type="Proteomes" id="UP000256542">
    <property type="component" value="Unassembled WGS sequence"/>
</dbReference>
<proteinExistence type="predicted"/>
<dbReference type="SMART" id="SM00267">
    <property type="entry name" value="GGDEF"/>
    <property type="match status" value="1"/>
</dbReference>
<organism evidence="3 4">
    <name type="scientific">Marinomonas pollencensis</name>
    <dbReference type="NCBI Taxonomy" id="491954"/>
    <lineage>
        <taxon>Bacteria</taxon>
        <taxon>Pseudomonadati</taxon>
        <taxon>Pseudomonadota</taxon>
        <taxon>Gammaproteobacteria</taxon>
        <taxon>Oceanospirillales</taxon>
        <taxon>Oceanospirillaceae</taxon>
        <taxon>Marinomonas</taxon>
    </lineage>
</organism>
<dbReference type="GO" id="GO:0005886">
    <property type="term" value="C:plasma membrane"/>
    <property type="evidence" value="ECO:0007669"/>
    <property type="project" value="TreeGrafter"/>
</dbReference>
<feature type="domain" description="GGDEF" evidence="2">
    <location>
        <begin position="323"/>
        <end position="440"/>
    </location>
</feature>
<comment type="caution">
    <text evidence="3">The sequence shown here is derived from an EMBL/GenBank/DDBJ whole genome shotgun (WGS) entry which is preliminary data.</text>
</comment>
<dbReference type="RefSeq" id="WP_115897734.1">
    <property type="nucleotide sequence ID" value="NZ_QUNG01000006.1"/>
</dbReference>
<dbReference type="InterPro" id="IPR050469">
    <property type="entry name" value="Diguanylate_Cyclase"/>
</dbReference>
<name>A0A3E0DKT4_9GAMM</name>
<dbReference type="OrthoDB" id="9812358at2"/>
<dbReference type="InterPro" id="IPR043128">
    <property type="entry name" value="Rev_trsase/Diguanyl_cyclase"/>
</dbReference>
<dbReference type="NCBIfam" id="TIGR00254">
    <property type="entry name" value="GGDEF"/>
    <property type="match status" value="1"/>
</dbReference>
<evidence type="ECO:0000313" key="3">
    <source>
        <dbReference type="EMBL" id="REG83253.1"/>
    </source>
</evidence>
<evidence type="ECO:0000313" key="4">
    <source>
        <dbReference type="Proteomes" id="UP000256542"/>
    </source>
</evidence>
<dbReference type="SUPFAM" id="SSF55073">
    <property type="entry name" value="Nucleotide cyclase"/>
    <property type="match status" value="1"/>
</dbReference>
<evidence type="ECO:0000256" key="1">
    <source>
        <dbReference type="ARBA" id="ARBA00012528"/>
    </source>
</evidence>
<dbReference type="InterPro" id="IPR000014">
    <property type="entry name" value="PAS"/>
</dbReference>
<gene>
    <name evidence="3" type="ORF">DFP81_106113</name>
</gene>
<dbReference type="AlphaFoldDB" id="A0A3E0DKT4"/>
<dbReference type="CDD" id="cd01949">
    <property type="entry name" value="GGDEF"/>
    <property type="match status" value="1"/>
</dbReference>
<dbReference type="PANTHER" id="PTHR45138">
    <property type="entry name" value="REGULATORY COMPONENTS OF SENSORY TRANSDUCTION SYSTEM"/>
    <property type="match status" value="1"/>
</dbReference>
<dbReference type="CDD" id="cd00130">
    <property type="entry name" value="PAS"/>
    <property type="match status" value="1"/>
</dbReference>
<dbReference type="Pfam" id="PF00990">
    <property type="entry name" value="GGDEF"/>
    <property type="match status" value="1"/>
</dbReference>
<dbReference type="PROSITE" id="PS50887">
    <property type="entry name" value="GGDEF"/>
    <property type="match status" value="1"/>
</dbReference>
<dbReference type="EMBL" id="QUNG01000006">
    <property type="protein sequence ID" value="REG83253.1"/>
    <property type="molecule type" value="Genomic_DNA"/>
</dbReference>
<dbReference type="Gene3D" id="3.30.70.270">
    <property type="match status" value="1"/>
</dbReference>
<dbReference type="InterPro" id="IPR000160">
    <property type="entry name" value="GGDEF_dom"/>
</dbReference>